<organism evidence="3 4">
    <name type="scientific">Setaria italica</name>
    <name type="common">Foxtail millet</name>
    <name type="synonym">Panicum italicum</name>
    <dbReference type="NCBI Taxonomy" id="4555"/>
    <lineage>
        <taxon>Eukaryota</taxon>
        <taxon>Viridiplantae</taxon>
        <taxon>Streptophyta</taxon>
        <taxon>Embryophyta</taxon>
        <taxon>Tracheophyta</taxon>
        <taxon>Spermatophyta</taxon>
        <taxon>Magnoliopsida</taxon>
        <taxon>Liliopsida</taxon>
        <taxon>Poales</taxon>
        <taxon>Poaceae</taxon>
        <taxon>PACMAD clade</taxon>
        <taxon>Panicoideae</taxon>
        <taxon>Panicodae</taxon>
        <taxon>Paniceae</taxon>
        <taxon>Cenchrinae</taxon>
        <taxon>Setaria</taxon>
    </lineage>
</organism>
<dbReference type="Gramene" id="KQK88077">
    <property type="protein sequence ID" value="KQK88077"/>
    <property type="gene ID" value="SETIT_039347mg"/>
</dbReference>
<evidence type="ECO:0000259" key="2">
    <source>
        <dbReference type="Pfam" id="PF26133"/>
    </source>
</evidence>
<dbReference type="EMBL" id="AGNK02005481">
    <property type="status" value="NOT_ANNOTATED_CDS"/>
    <property type="molecule type" value="Genomic_DNA"/>
</dbReference>
<reference evidence="4" key="1">
    <citation type="journal article" date="2012" name="Nat. Biotechnol.">
        <title>Reference genome sequence of the model plant Setaria.</title>
        <authorList>
            <person name="Bennetzen J.L."/>
            <person name="Schmutz J."/>
            <person name="Wang H."/>
            <person name="Percifield R."/>
            <person name="Hawkins J."/>
            <person name="Pontaroli A.C."/>
            <person name="Estep M."/>
            <person name="Feng L."/>
            <person name="Vaughn J.N."/>
            <person name="Grimwood J."/>
            <person name="Jenkins J."/>
            <person name="Barry K."/>
            <person name="Lindquist E."/>
            <person name="Hellsten U."/>
            <person name="Deshpande S."/>
            <person name="Wang X."/>
            <person name="Wu X."/>
            <person name="Mitros T."/>
            <person name="Triplett J."/>
            <person name="Yang X."/>
            <person name="Ye C.Y."/>
            <person name="Mauro-Herrera M."/>
            <person name="Wang L."/>
            <person name="Li P."/>
            <person name="Sharma M."/>
            <person name="Sharma R."/>
            <person name="Ronald P.C."/>
            <person name="Panaud O."/>
            <person name="Kellogg E.A."/>
            <person name="Brutnell T.P."/>
            <person name="Doust A.N."/>
            <person name="Tuskan G.A."/>
            <person name="Rokhsar D."/>
            <person name="Devos K.M."/>
        </authorList>
    </citation>
    <scope>NUCLEOTIDE SEQUENCE [LARGE SCALE GENOMIC DNA]</scope>
    <source>
        <strain evidence="4">cv. Yugu1</strain>
    </source>
</reference>
<accession>K4AKC4</accession>
<dbReference type="Pfam" id="PF26133">
    <property type="entry name" value="DUF8039"/>
    <property type="match status" value="1"/>
</dbReference>
<sequence length="614" mass="69825">MDNNENNVESSKEDSDSDDDCGSYSTPPKYEPSPPRSPSVQMKMTLDTIQYRSSGNLVIEKIGTKGEPILPKGISARFQNKCGAIVRDKLQIWIMTSNWKKVPTTTKDVLWGTLKERFTFLEGQEKFTKNFAEGLLGRCFRNWRSTLNKEYVQKGKNASDDFATENPHHLGVGGYAAKIAKWRREEQERMRAGLPDMFEGLDKRTRNWVLARISNVTPNDKIYKRLEQLPEVQKKGLSKADKEKDQPTVTIGTAEHSGRVRGMSSTFPNNQASYRKHDRYKKNLEEKMREIAKQEFLEFLANHGISQTMADPTVSNGQRQAEPTMLLAQTRFVAPSSTGSIANMRYPVDDIQVDTPCRLVIPYGRKQNKFREVATGMAIMKYAWVQVVTLLDELCEIDIPTDEEIEVLGDAMNQYILWHRRDIILNVSLETSRTSQELPLSDSNVDTEQPTQSHPMLSPVREAFNEDNGTSALEGDERVDDLEVNDPTSPSTTSPPPKRQAIPRRVSTYEKAPLAHVDKFSSSGEKSCHKQSSGSVLCGYYVCKFIRNNGRYRMNPEDIEYKQIDNIYTDIVRFILCEICHEDGAFFDKVGDISTYVFVLAGDVTTRQHRKHLC</sequence>
<keyword evidence="4" id="KW-1185">Reference proteome</keyword>
<name>K4AKC4_SETIT</name>
<dbReference type="InterPro" id="IPR058352">
    <property type="entry name" value="DUF8039"/>
</dbReference>
<evidence type="ECO:0000313" key="3">
    <source>
        <dbReference type="EnsemblPlants" id="KQK88077"/>
    </source>
</evidence>
<dbReference type="AlphaFoldDB" id="K4AKC4"/>
<evidence type="ECO:0000313" key="4">
    <source>
        <dbReference type="Proteomes" id="UP000004995"/>
    </source>
</evidence>
<dbReference type="PANTHER" id="PTHR33018">
    <property type="entry name" value="OS10G0338966 PROTEIN-RELATED"/>
    <property type="match status" value="1"/>
</dbReference>
<dbReference type="EnsemblPlants" id="KQK88077">
    <property type="protein sequence ID" value="KQK88077"/>
    <property type="gene ID" value="SETIT_039347mg"/>
</dbReference>
<dbReference type="FunCoup" id="K4AKC4">
    <property type="interactions" value="2"/>
</dbReference>
<dbReference type="PANTHER" id="PTHR33018:SF19">
    <property type="entry name" value="OS12G0558775 PROTEIN"/>
    <property type="match status" value="1"/>
</dbReference>
<dbReference type="InParanoid" id="K4AKC4"/>
<proteinExistence type="predicted"/>
<feature type="region of interest" description="Disordered" evidence="1">
    <location>
        <begin position="435"/>
        <end position="504"/>
    </location>
</feature>
<dbReference type="HOGENOM" id="CLU_027775_1_0_1"/>
<evidence type="ECO:0000256" key="1">
    <source>
        <dbReference type="SAM" id="MobiDB-lite"/>
    </source>
</evidence>
<feature type="domain" description="DUF8039" evidence="2">
    <location>
        <begin position="346"/>
        <end position="425"/>
    </location>
</feature>
<reference evidence="3" key="2">
    <citation type="submission" date="2018-08" db="UniProtKB">
        <authorList>
            <consortium name="EnsemblPlants"/>
        </authorList>
    </citation>
    <scope>IDENTIFICATION</scope>
    <source>
        <strain evidence="3">Yugu1</strain>
    </source>
</reference>
<feature type="region of interest" description="Disordered" evidence="1">
    <location>
        <begin position="234"/>
        <end position="253"/>
    </location>
</feature>
<feature type="region of interest" description="Disordered" evidence="1">
    <location>
        <begin position="1"/>
        <end position="40"/>
    </location>
</feature>
<dbReference type="eggNOG" id="ENOG502S6SE">
    <property type="taxonomic scope" value="Eukaryota"/>
</dbReference>
<feature type="compositionally biased region" description="Basic and acidic residues" evidence="1">
    <location>
        <begin position="234"/>
        <end position="246"/>
    </location>
</feature>
<protein>
    <recommendedName>
        <fullName evidence="2">DUF8039 domain-containing protein</fullName>
    </recommendedName>
</protein>
<dbReference type="Proteomes" id="UP000004995">
    <property type="component" value="Unassembled WGS sequence"/>
</dbReference>
<feature type="compositionally biased region" description="Polar residues" evidence="1">
    <location>
        <begin position="435"/>
        <end position="455"/>
    </location>
</feature>